<dbReference type="EMBL" id="GGEC01086807">
    <property type="protein sequence ID" value="MBX67291.1"/>
    <property type="molecule type" value="Transcribed_RNA"/>
</dbReference>
<name>A0A2P2QJZ6_RHIMU</name>
<proteinExistence type="predicted"/>
<protein>
    <submittedName>
        <fullName evidence="1">Uncharacterized protein</fullName>
    </submittedName>
</protein>
<sequence length="59" mass="6948">MLTPKYHFVGHPYFIQPRRCISTFMPLPCLKYFKVAIIYGIYYNNKLAFVRSAKGGRQC</sequence>
<evidence type="ECO:0000313" key="1">
    <source>
        <dbReference type="EMBL" id="MBX67291.1"/>
    </source>
</evidence>
<dbReference type="AlphaFoldDB" id="A0A2P2QJZ6"/>
<reference evidence="1" key="1">
    <citation type="submission" date="2018-02" db="EMBL/GenBank/DDBJ databases">
        <title>Rhizophora mucronata_Transcriptome.</title>
        <authorList>
            <person name="Meera S.P."/>
            <person name="Sreeshan A."/>
            <person name="Augustine A."/>
        </authorList>
    </citation>
    <scope>NUCLEOTIDE SEQUENCE</scope>
    <source>
        <tissue evidence="1">Leaf</tissue>
    </source>
</reference>
<accession>A0A2P2QJZ6</accession>
<organism evidence="1">
    <name type="scientific">Rhizophora mucronata</name>
    <name type="common">Asiatic mangrove</name>
    <dbReference type="NCBI Taxonomy" id="61149"/>
    <lineage>
        <taxon>Eukaryota</taxon>
        <taxon>Viridiplantae</taxon>
        <taxon>Streptophyta</taxon>
        <taxon>Embryophyta</taxon>
        <taxon>Tracheophyta</taxon>
        <taxon>Spermatophyta</taxon>
        <taxon>Magnoliopsida</taxon>
        <taxon>eudicotyledons</taxon>
        <taxon>Gunneridae</taxon>
        <taxon>Pentapetalae</taxon>
        <taxon>rosids</taxon>
        <taxon>fabids</taxon>
        <taxon>Malpighiales</taxon>
        <taxon>Rhizophoraceae</taxon>
        <taxon>Rhizophora</taxon>
    </lineage>
</organism>